<feature type="region of interest" description="Disordered" evidence="7">
    <location>
        <begin position="242"/>
        <end position="294"/>
    </location>
</feature>
<evidence type="ECO:0000259" key="9">
    <source>
        <dbReference type="PROSITE" id="PS51352"/>
    </source>
</evidence>
<dbReference type="GO" id="GO:0005788">
    <property type="term" value="C:endoplasmic reticulum lumen"/>
    <property type="evidence" value="ECO:0007669"/>
    <property type="project" value="UniProtKB-SubCell"/>
</dbReference>
<comment type="caution">
    <text evidence="10">The sequence shown here is derived from an EMBL/GenBank/DDBJ whole genome shotgun (WGS) entry which is preliminary data.</text>
</comment>
<evidence type="ECO:0000256" key="6">
    <source>
        <dbReference type="ARBA" id="ARBA00023284"/>
    </source>
</evidence>
<feature type="compositionally biased region" description="Low complexity" evidence="7">
    <location>
        <begin position="482"/>
        <end position="500"/>
    </location>
</feature>
<feature type="compositionally biased region" description="Low complexity" evidence="7">
    <location>
        <begin position="452"/>
        <end position="475"/>
    </location>
</feature>
<feature type="domain" description="Thioredoxin" evidence="9">
    <location>
        <begin position="11"/>
        <end position="142"/>
    </location>
</feature>
<dbReference type="EMBL" id="JAUEPO010000001">
    <property type="protein sequence ID" value="KAK3335888.1"/>
    <property type="molecule type" value="Genomic_DNA"/>
</dbReference>
<evidence type="ECO:0000256" key="1">
    <source>
        <dbReference type="ARBA" id="ARBA00001182"/>
    </source>
</evidence>
<dbReference type="InterPro" id="IPR036249">
    <property type="entry name" value="Thioredoxin-like_sf"/>
</dbReference>
<feature type="chain" id="PRO_5042121302" description="protein disulfide-isomerase" evidence="8">
    <location>
        <begin position="23"/>
        <end position="517"/>
    </location>
</feature>
<dbReference type="EC" id="5.3.4.1" evidence="3"/>
<reference evidence="10" key="1">
    <citation type="journal article" date="2023" name="Mol. Phylogenet. Evol.">
        <title>Genome-scale phylogeny and comparative genomics of the fungal order Sordariales.</title>
        <authorList>
            <person name="Hensen N."/>
            <person name="Bonometti L."/>
            <person name="Westerberg I."/>
            <person name="Brannstrom I.O."/>
            <person name="Guillou S."/>
            <person name="Cros-Aarteil S."/>
            <person name="Calhoun S."/>
            <person name="Haridas S."/>
            <person name="Kuo A."/>
            <person name="Mondo S."/>
            <person name="Pangilinan J."/>
            <person name="Riley R."/>
            <person name="LaButti K."/>
            <person name="Andreopoulos B."/>
            <person name="Lipzen A."/>
            <person name="Chen C."/>
            <person name="Yan M."/>
            <person name="Daum C."/>
            <person name="Ng V."/>
            <person name="Clum A."/>
            <person name="Steindorff A."/>
            <person name="Ohm R.A."/>
            <person name="Martin F."/>
            <person name="Silar P."/>
            <person name="Natvig D.O."/>
            <person name="Lalanne C."/>
            <person name="Gautier V."/>
            <person name="Ament-Velasquez S.L."/>
            <person name="Kruys A."/>
            <person name="Hutchinson M.I."/>
            <person name="Powell A.J."/>
            <person name="Barry K."/>
            <person name="Miller A.N."/>
            <person name="Grigoriev I.V."/>
            <person name="Debuchy R."/>
            <person name="Gladieux P."/>
            <person name="Hiltunen Thoren M."/>
            <person name="Johannesson H."/>
        </authorList>
    </citation>
    <scope>NUCLEOTIDE SEQUENCE</scope>
    <source>
        <strain evidence="10">SMH4131-1</strain>
    </source>
</reference>
<organism evidence="10 11">
    <name type="scientific">Cercophora scortea</name>
    <dbReference type="NCBI Taxonomy" id="314031"/>
    <lineage>
        <taxon>Eukaryota</taxon>
        <taxon>Fungi</taxon>
        <taxon>Dikarya</taxon>
        <taxon>Ascomycota</taxon>
        <taxon>Pezizomycotina</taxon>
        <taxon>Sordariomycetes</taxon>
        <taxon>Sordariomycetidae</taxon>
        <taxon>Sordariales</taxon>
        <taxon>Lasiosphaeriaceae</taxon>
        <taxon>Cercophora</taxon>
    </lineage>
</organism>
<comment type="subcellular location">
    <subcellularLocation>
        <location evidence="2">Endoplasmic reticulum lumen</location>
    </subcellularLocation>
</comment>
<feature type="region of interest" description="Disordered" evidence="7">
    <location>
        <begin position="436"/>
        <end position="517"/>
    </location>
</feature>
<feature type="compositionally biased region" description="Basic and acidic residues" evidence="7">
    <location>
        <begin position="503"/>
        <end position="517"/>
    </location>
</feature>
<dbReference type="GO" id="GO:0015035">
    <property type="term" value="F:protein-disulfide reductase activity"/>
    <property type="evidence" value="ECO:0007669"/>
    <property type="project" value="TreeGrafter"/>
</dbReference>
<keyword evidence="8" id="KW-0732">Signal</keyword>
<evidence type="ECO:0000256" key="3">
    <source>
        <dbReference type="ARBA" id="ARBA00012723"/>
    </source>
</evidence>
<evidence type="ECO:0000313" key="11">
    <source>
        <dbReference type="Proteomes" id="UP001286456"/>
    </source>
</evidence>
<evidence type="ECO:0000256" key="8">
    <source>
        <dbReference type="SAM" id="SignalP"/>
    </source>
</evidence>
<keyword evidence="6" id="KW-0676">Redox-active center</keyword>
<dbReference type="PROSITE" id="PS00194">
    <property type="entry name" value="THIOREDOXIN_1"/>
    <property type="match status" value="1"/>
</dbReference>
<protein>
    <recommendedName>
        <fullName evidence="3">protein disulfide-isomerase</fullName>
        <ecNumber evidence="3">5.3.4.1</ecNumber>
    </recommendedName>
</protein>
<keyword evidence="4" id="KW-1015">Disulfide bond</keyword>
<dbReference type="SUPFAM" id="SSF52833">
    <property type="entry name" value="Thioredoxin-like"/>
    <property type="match status" value="2"/>
</dbReference>
<keyword evidence="5" id="KW-0413">Isomerase</keyword>
<proteinExistence type="predicted"/>
<dbReference type="PROSITE" id="PS51352">
    <property type="entry name" value="THIOREDOXIN_2"/>
    <property type="match status" value="1"/>
</dbReference>
<dbReference type="GO" id="GO:0034976">
    <property type="term" value="P:response to endoplasmic reticulum stress"/>
    <property type="evidence" value="ECO:0007669"/>
    <property type="project" value="TreeGrafter"/>
</dbReference>
<dbReference type="PANTHER" id="PTHR45815:SF3">
    <property type="entry name" value="PROTEIN DISULFIDE-ISOMERASE A6"/>
    <property type="match status" value="1"/>
</dbReference>
<dbReference type="InterPro" id="IPR013766">
    <property type="entry name" value="Thioredoxin_domain"/>
</dbReference>
<dbReference type="GO" id="GO:0003756">
    <property type="term" value="F:protein disulfide isomerase activity"/>
    <property type="evidence" value="ECO:0007669"/>
    <property type="project" value="UniProtKB-EC"/>
</dbReference>
<dbReference type="InterPro" id="IPR057305">
    <property type="entry name" value="Thioredox_PDIA6_C"/>
</dbReference>
<evidence type="ECO:0000256" key="2">
    <source>
        <dbReference type="ARBA" id="ARBA00004319"/>
    </source>
</evidence>
<dbReference type="AlphaFoldDB" id="A0AAE0J2W5"/>
<dbReference type="InterPro" id="IPR017937">
    <property type="entry name" value="Thioredoxin_CS"/>
</dbReference>
<dbReference type="PRINTS" id="PR00421">
    <property type="entry name" value="THIOREDOXIN"/>
</dbReference>
<keyword evidence="11" id="KW-1185">Reference proteome</keyword>
<feature type="signal peptide" evidence="8">
    <location>
        <begin position="1"/>
        <end position="22"/>
    </location>
</feature>
<name>A0AAE0J2W5_9PEZI</name>
<accession>A0AAE0J2W5</accession>
<dbReference type="Gene3D" id="3.40.30.10">
    <property type="entry name" value="Glutaredoxin"/>
    <property type="match status" value="2"/>
</dbReference>
<dbReference type="Pfam" id="PF00085">
    <property type="entry name" value="Thioredoxin"/>
    <property type="match status" value="1"/>
</dbReference>
<dbReference type="PANTHER" id="PTHR45815">
    <property type="entry name" value="PROTEIN DISULFIDE-ISOMERASE A6"/>
    <property type="match status" value="1"/>
</dbReference>
<evidence type="ECO:0000256" key="5">
    <source>
        <dbReference type="ARBA" id="ARBA00023235"/>
    </source>
</evidence>
<comment type="catalytic activity">
    <reaction evidence="1">
        <text>Catalyzes the rearrangement of -S-S- bonds in proteins.</text>
        <dbReference type="EC" id="5.3.4.1"/>
    </reaction>
</comment>
<feature type="compositionally biased region" description="Low complexity" evidence="7">
    <location>
        <begin position="267"/>
        <end position="292"/>
    </location>
</feature>
<dbReference type="Proteomes" id="UP001286456">
    <property type="component" value="Unassembled WGS sequence"/>
</dbReference>
<evidence type="ECO:0000256" key="4">
    <source>
        <dbReference type="ARBA" id="ARBA00023157"/>
    </source>
</evidence>
<evidence type="ECO:0000256" key="7">
    <source>
        <dbReference type="SAM" id="MobiDB-lite"/>
    </source>
</evidence>
<dbReference type="Pfam" id="PF24541">
    <property type="entry name" value="Thioredox_PDIA6_C"/>
    <property type="match status" value="1"/>
</dbReference>
<gene>
    <name evidence="10" type="ORF">B0T19DRAFT_436706</name>
</gene>
<reference evidence="10" key="2">
    <citation type="submission" date="2023-06" db="EMBL/GenBank/DDBJ databases">
        <authorList>
            <consortium name="Lawrence Berkeley National Laboratory"/>
            <person name="Haridas S."/>
            <person name="Hensen N."/>
            <person name="Bonometti L."/>
            <person name="Westerberg I."/>
            <person name="Brannstrom I.O."/>
            <person name="Guillou S."/>
            <person name="Cros-Aarteil S."/>
            <person name="Calhoun S."/>
            <person name="Kuo A."/>
            <person name="Mondo S."/>
            <person name="Pangilinan J."/>
            <person name="Riley R."/>
            <person name="Labutti K."/>
            <person name="Andreopoulos B."/>
            <person name="Lipzen A."/>
            <person name="Chen C."/>
            <person name="Yanf M."/>
            <person name="Daum C."/>
            <person name="Ng V."/>
            <person name="Clum A."/>
            <person name="Steindorff A."/>
            <person name="Ohm R."/>
            <person name="Martin F."/>
            <person name="Silar P."/>
            <person name="Natvig D."/>
            <person name="Lalanne C."/>
            <person name="Gautier V."/>
            <person name="Ament-Velasquez S.L."/>
            <person name="Kruys A."/>
            <person name="Hutchinson M.I."/>
            <person name="Powell A.J."/>
            <person name="Barry K."/>
            <person name="Miller A.N."/>
            <person name="Grigoriev I.V."/>
            <person name="Debuchy R."/>
            <person name="Gladieux P."/>
            <person name="Thoren M.H."/>
            <person name="Johannesson H."/>
        </authorList>
    </citation>
    <scope>NUCLEOTIDE SEQUENCE</scope>
    <source>
        <strain evidence="10">SMH4131-1</strain>
    </source>
</reference>
<sequence>MHHSTLCALAVGLLSALPGAQANMYSKKSPVLQVDAKDYDRLVAKSNQTTIVEFYAPWCGHCKNLKPAYEKAAKNLEGLAKVAAVNCDDEANKQFCGTMGVQGFPTLKIVRPKKGGGKPMVEDYQGQRTASAIVEAVVQRINNNVVKVEDKNLDKFLSDKNNTAKAILFTDKGATSALMKSIAIDFLDVITIGQARNKEAKAVETFGITKFPTLVLLPGGDAPGVVYDGEIKKDAMVKFLSQAGEPNPDPAPLKAKPAKADKKKPASSKTETKTSSSETSSTATESETVAPTQEAPVIVETALPIPSINTREKLIKECLTEKSHTCVLAFVSSSEDEKAKKALASLSELAFKHAQSKRHLFPFFEVPKSNEGAASLLKALDLSGDVEIIAINARRGWWRHYEAADFGHESVESWIDAIRLSEGVKKKLPEGIVAISVEEPAAEPTQELPTDSTPEATEPEPVVSEEAVPPATPEANTDEASSDSTESTSTQTTDPTAEPETAADEKPAEAPIKHEEL</sequence>
<evidence type="ECO:0000313" key="10">
    <source>
        <dbReference type="EMBL" id="KAK3335888.1"/>
    </source>
</evidence>
<dbReference type="CDD" id="cd03002">
    <property type="entry name" value="PDI_a_MPD1_like"/>
    <property type="match status" value="1"/>
</dbReference>